<keyword evidence="2" id="KW-1185">Reference proteome</keyword>
<evidence type="ECO:0000313" key="2">
    <source>
        <dbReference type="Proteomes" id="UP000032568"/>
    </source>
</evidence>
<proteinExistence type="predicted"/>
<dbReference type="Proteomes" id="UP000032568">
    <property type="component" value="Chromosome pTact"/>
</dbReference>
<reference evidence="1 2" key="1">
    <citation type="journal article" date="2015" name="Genome Announc.">
        <title>Draft Genome Sequences of Marine Isolates of Thalassomonas viridans and Thalassomonas actiniarum.</title>
        <authorList>
            <person name="Olonade I."/>
            <person name="van Zyl L.J."/>
            <person name="Trindade M."/>
        </authorList>
    </citation>
    <scope>NUCLEOTIDE SEQUENCE [LARGE SCALE GENOMIC DNA]</scope>
    <source>
        <strain evidence="1 2">A5K-106</strain>
    </source>
</reference>
<organism evidence="1 2">
    <name type="scientific">Thalassomonas actiniarum</name>
    <dbReference type="NCBI Taxonomy" id="485447"/>
    <lineage>
        <taxon>Bacteria</taxon>
        <taxon>Pseudomonadati</taxon>
        <taxon>Pseudomonadota</taxon>
        <taxon>Gammaproteobacteria</taxon>
        <taxon>Alteromonadales</taxon>
        <taxon>Colwelliaceae</taxon>
        <taxon>Thalassomonas</taxon>
    </lineage>
</organism>
<accession>A0AAF0C6I5</accession>
<name>A0AAF0C6I5_9GAMM</name>
<dbReference type="RefSeq" id="WP_044830602.1">
    <property type="nucleotide sequence ID" value="NZ_CP059736.1"/>
</dbReference>
<reference evidence="1 2" key="2">
    <citation type="journal article" date="2022" name="Mar. Drugs">
        <title>Bioassay-Guided Fractionation Leads to the Detection of Cholic Acid Generated by the Rare Thalassomonas sp.</title>
        <authorList>
            <person name="Pheiffer F."/>
            <person name="Schneider Y.K."/>
            <person name="Hansen E.H."/>
            <person name="Andersen J.H."/>
            <person name="Isaksson J."/>
            <person name="Busche T."/>
            <person name="R C."/>
            <person name="Kalinowski J."/>
            <person name="Zyl L.V."/>
            <person name="Trindade M."/>
        </authorList>
    </citation>
    <scope>NUCLEOTIDE SEQUENCE [LARGE SCALE GENOMIC DNA]</scope>
    <source>
        <strain evidence="1 2">A5K-106</strain>
    </source>
</reference>
<dbReference type="EMBL" id="CP059736">
    <property type="protein sequence ID" value="WDE02100.1"/>
    <property type="molecule type" value="Genomic_DNA"/>
</dbReference>
<dbReference type="KEGG" id="tact:SG35_030520"/>
<dbReference type="AlphaFoldDB" id="A0AAF0C6I5"/>
<gene>
    <name evidence="1" type="ORF">SG35_030520</name>
</gene>
<sequence>MAIGFYKNWDAPVNVDTVLTEAQIKNSLAAAANAINTKFPATDADGFNKTYEQPESKWRQFSERTSSTKDNQIVVSKGMHQNENMNVPNVGNNTPVQHITCDTYEQNAVSFHIFCMVRPGTNANDVDRWRPVKISHVSAGKSTFLT</sequence>
<evidence type="ECO:0000313" key="1">
    <source>
        <dbReference type="EMBL" id="WDE02100.1"/>
    </source>
</evidence>
<protein>
    <submittedName>
        <fullName evidence="1">Uncharacterized protein</fullName>
    </submittedName>
</protein>